<keyword evidence="10 11" id="KW-0961">Cell wall biogenesis/degradation</keyword>
<evidence type="ECO:0000256" key="7">
    <source>
        <dbReference type="ARBA" id="ARBA00023136"/>
    </source>
</evidence>
<evidence type="ECO:0000256" key="1">
    <source>
        <dbReference type="ARBA" id="ARBA00004651"/>
    </source>
</evidence>
<dbReference type="GO" id="GO:0015648">
    <property type="term" value="F:lipid-linked peptidoglycan transporter activity"/>
    <property type="evidence" value="ECO:0007669"/>
    <property type="project" value="UniProtKB-UniRule"/>
</dbReference>
<dbReference type="NCBIfam" id="TIGR01695">
    <property type="entry name" value="murJ_mviN"/>
    <property type="match status" value="1"/>
</dbReference>
<organism evidence="12 13">
    <name type="scientific">Sediminispirochaeta smaragdinae (strain DSM 11293 / JCM 15392 / SEBR 4228)</name>
    <name type="common">Spirochaeta smaragdinae</name>
    <dbReference type="NCBI Taxonomy" id="573413"/>
    <lineage>
        <taxon>Bacteria</taxon>
        <taxon>Pseudomonadati</taxon>
        <taxon>Spirochaetota</taxon>
        <taxon>Spirochaetia</taxon>
        <taxon>Spirochaetales</taxon>
        <taxon>Spirochaetaceae</taxon>
        <taxon>Sediminispirochaeta</taxon>
    </lineage>
</organism>
<evidence type="ECO:0000256" key="8">
    <source>
        <dbReference type="ARBA" id="ARBA00060041"/>
    </source>
</evidence>
<keyword evidence="4 10" id="KW-0133">Cell shape</keyword>
<dbReference type="InterPro" id="IPR004268">
    <property type="entry name" value="MurJ"/>
</dbReference>
<feature type="transmembrane region" description="Helical" evidence="10">
    <location>
        <begin position="95"/>
        <end position="121"/>
    </location>
</feature>
<feature type="transmembrane region" description="Helical" evidence="10">
    <location>
        <begin position="168"/>
        <end position="189"/>
    </location>
</feature>
<evidence type="ECO:0000256" key="11">
    <source>
        <dbReference type="PIRNR" id="PIRNR002869"/>
    </source>
</evidence>
<dbReference type="STRING" id="573413.Spirs_2038"/>
<keyword evidence="2 10" id="KW-1003">Cell membrane</keyword>
<comment type="similarity">
    <text evidence="9 10 11">Belongs to the MurJ/MviN family.</text>
</comment>
<feature type="transmembrane region" description="Helical" evidence="10">
    <location>
        <begin position="242"/>
        <end position="262"/>
    </location>
</feature>
<dbReference type="GO" id="GO:0071555">
    <property type="term" value="P:cell wall organization"/>
    <property type="evidence" value="ECO:0007669"/>
    <property type="project" value="UniProtKB-UniRule"/>
</dbReference>
<dbReference type="EMBL" id="CP002116">
    <property type="protein sequence ID" value="ADK81160.1"/>
    <property type="molecule type" value="Genomic_DNA"/>
</dbReference>
<evidence type="ECO:0000313" key="13">
    <source>
        <dbReference type="Proteomes" id="UP000002318"/>
    </source>
</evidence>
<dbReference type="RefSeq" id="WP_013254624.1">
    <property type="nucleotide sequence ID" value="NC_014364.1"/>
</dbReference>
<feature type="transmembrane region" description="Helical" evidence="10">
    <location>
        <begin position="20"/>
        <end position="44"/>
    </location>
</feature>
<dbReference type="HAMAP" id="MF_02078">
    <property type="entry name" value="MurJ_MviN"/>
    <property type="match status" value="1"/>
</dbReference>
<comment type="pathway">
    <text evidence="10">Cell wall biogenesis; peptidoglycan biosynthesis.</text>
</comment>
<dbReference type="Pfam" id="PF03023">
    <property type="entry name" value="MurJ"/>
    <property type="match status" value="1"/>
</dbReference>
<keyword evidence="10" id="KW-0997">Cell inner membrane</keyword>
<evidence type="ECO:0000256" key="9">
    <source>
        <dbReference type="ARBA" id="ARBA00061532"/>
    </source>
</evidence>
<dbReference type="KEGG" id="ssm:Spirs_2038"/>
<feature type="transmembrane region" description="Helical" evidence="10">
    <location>
        <begin position="391"/>
        <end position="410"/>
    </location>
</feature>
<evidence type="ECO:0000256" key="4">
    <source>
        <dbReference type="ARBA" id="ARBA00022960"/>
    </source>
</evidence>
<dbReference type="PANTHER" id="PTHR47019">
    <property type="entry name" value="LIPID II FLIPPASE MURJ"/>
    <property type="match status" value="1"/>
</dbReference>
<feature type="transmembrane region" description="Helical" evidence="10">
    <location>
        <begin position="318"/>
        <end position="337"/>
    </location>
</feature>
<feature type="transmembrane region" description="Helical" evidence="10">
    <location>
        <begin position="357"/>
        <end position="379"/>
    </location>
</feature>
<evidence type="ECO:0000256" key="3">
    <source>
        <dbReference type="ARBA" id="ARBA00022692"/>
    </source>
</evidence>
<feature type="transmembrane region" description="Helical" evidence="10">
    <location>
        <begin position="141"/>
        <end position="161"/>
    </location>
</feature>
<dbReference type="GO" id="GO:0034204">
    <property type="term" value="P:lipid translocation"/>
    <property type="evidence" value="ECO:0007669"/>
    <property type="project" value="TreeGrafter"/>
</dbReference>
<dbReference type="PRINTS" id="PR01806">
    <property type="entry name" value="VIRFACTRMVIN"/>
</dbReference>
<evidence type="ECO:0000256" key="6">
    <source>
        <dbReference type="ARBA" id="ARBA00022989"/>
    </source>
</evidence>
<feature type="transmembrane region" description="Helical" evidence="10">
    <location>
        <begin position="460"/>
        <end position="482"/>
    </location>
</feature>
<feature type="transmembrane region" description="Helical" evidence="10">
    <location>
        <begin position="488"/>
        <end position="507"/>
    </location>
</feature>
<dbReference type="GO" id="GO:0009252">
    <property type="term" value="P:peptidoglycan biosynthetic process"/>
    <property type="evidence" value="ECO:0007669"/>
    <property type="project" value="UniProtKB-UniRule"/>
</dbReference>
<dbReference type="AlphaFoldDB" id="E1R1L9"/>
<keyword evidence="10 11" id="KW-0813">Transport</keyword>
<dbReference type="CDD" id="cd13123">
    <property type="entry name" value="MATE_MurJ_like"/>
    <property type="match status" value="1"/>
</dbReference>
<dbReference type="UniPathway" id="UPA00219"/>
<sequence>MKQSETTTGKRDSTFFTMVVMLCTFVSRILGFVRTAVITAVFGAGGKADVINATFAVPNNLRKLLAEGALSSAFIPVLSETIVNEDAKRSRSSLLVRTLITFQLLILIPFTILAIIFAEPLVRHVVTQFKDPAQIALSIDLFRYFIVYLLLISISSVLMGLLNSHDRFFIPAFTPIFFSISVISSILIFHRSLGVFSMAVGVLTGGVGQILFQIPQAMRLGYRFSPSFHFRSDDFVKILHRWLPVLATSSIFTINQQIAYIFASGLTTGSVSALSYAMVFWQLPFGIFSASVTTVLFPKMSRQAGNNDLSGLRDTLQYGIRFLFVLLIPSALFLSFFGKETISMALQRGKFYAGDTFLTASVLTGYCWGLFSVGAFNFLQRFFYSIRNYRLPFIVACVVATVDIIFSLILKETVLGVTGLAIANSISFTVGFLILIFFAAKKLKGFDSRMVFSTIKKVSLSMIPFLLFAYAATTYFGGWWVTGSNIKGVVYLGVEFCISSALILMMYKLMQVEMVDRIFALLRIRKKR</sequence>
<keyword evidence="6 10" id="KW-1133">Transmembrane helix</keyword>
<comment type="subcellular location">
    <subcellularLocation>
        <location evidence="10">Cell inner membrane</location>
        <topology evidence="10">Multi-pass membrane protein</topology>
    </subcellularLocation>
    <subcellularLocation>
        <location evidence="1">Cell membrane</location>
        <topology evidence="1">Multi-pass membrane protein</topology>
    </subcellularLocation>
</comment>
<dbReference type="OrthoDB" id="9804143at2"/>
<keyword evidence="7 10" id="KW-0472">Membrane</keyword>
<dbReference type="Proteomes" id="UP000002318">
    <property type="component" value="Chromosome"/>
</dbReference>
<accession>E1R1L9</accession>
<dbReference type="PIRSF" id="PIRSF002869">
    <property type="entry name" value="MviN"/>
    <property type="match status" value="1"/>
</dbReference>
<name>E1R1L9_SEDSS</name>
<dbReference type="GO" id="GO:0005886">
    <property type="term" value="C:plasma membrane"/>
    <property type="evidence" value="ECO:0007669"/>
    <property type="project" value="UniProtKB-SubCell"/>
</dbReference>
<dbReference type="eggNOG" id="COG0728">
    <property type="taxonomic scope" value="Bacteria"/>
</dbReference>
<dbReference type="HOGENOM" id="CLU_006797_5_2_12"/>
<evidence type="ECO:0000256" key="10">
    <source>
        <dbReference type="HAMAP-Rule" id="MF_02078"/>
    </source>
</evidence>
<keyword evidence="5 10" id="KW-0573">Peptidoglycan synthesis</keyword>
<proteinExistence type="inferred from homology"/>
<feature type="transmembrane region" description="Helical" evidence="10">
    <location>
        <begin position="195"/>
        <end position="214"/>
    </location>
</feature>
<feature type="transmembrane region" description="Helical" evidence="10">
    <location>
        <begin position="274"/>
        <end position="297"/>
    </location>
</feature>
<comment type="function">
    <text evidence="8 10 11">Involved in peptidoglycan biosynthesis. Transports lipid-linked peptidoglycan precursors from the inner to the outer leaflet of the cytoplasmic membrane.</text>
</comment>
<evidence type="ECO:0000256" key="2">
    <source>
        <dbReference type="ARBA" id="ARBA00022475"/>
    </source>
</evidence>
<dbReference type="InterPro" id="IPR051050">
    <property type="entry name" value="Lipid_II_flippase_MurJ/MviN"/>
</dbReference>
<reference evidence="12 13" key="1">
    <citation type="journal article" date="2010" name="Stand. Genomic Sci.">
        <title>Complete genome sequence of Spirochaeta smaragdinae type strain (SEBR 4228).</title>
        <authorList>
            <person name="Mavromatis K."/>
            <person name="Yasawong M."/>
            <person name="Chertkov O."/>
            <person name="Lapidus A."/>
            <person name="Lucas S."/>
            <person name="Nolan M."/>
            <person name="Del Rio T.G."/>
            <person name="Tice H."/>
            <person name="Cheng J.F."/>
            <person name="Pitluck S."/>
            <person name="Liolios K."/>
            <person name="Ivanova N."/>
            <person name="Tapia R."/>
            <person name="Han C."/>
            <person name="Bruce D."/>
            <person name="Goodwin L."/>
            <person name="Pati A."/>
            <person name="Chen A."/>
            <person name="Palaniappan K."/>
            <person name="Land M."/>
            <person name="Hauser L."/>
            <person name="Chang Y.J."/>
            <person name="Jeffries C.D."/>
            <person name="Detter J.C."/>
            <person name="Rohde M."/>
            <person name="Brambilla E."/>
            <person name="Spring S."/>
            <person name="Goker M."/>
            <person name="Sikorski J."/>
            <person name="Woyke T."/>
            <person name="Bristow J."/>
            <person name="Eisen J.A."/>
            <person name="Markowitz V."/>
            <person name="Hugenholtz P."/>
            <person name="Klenk H.P."/>
            <person name="Kyrpides N.C."/>
        </authorList>
    </citation>
    <scope>NUCLEOTIDE SEQUENCE [LARGE SCALE GENOMIC DNA]</scope>
    <source>
        <strain evidence="13">DSM 11293 / JCM 15392 / SEBR 4228</strain>
    </source>
</reference>
<protein>
    <recommendedName>
        <fullName evidence="10">Probable lipid II flippase MurJ</fullName>
    </recommendedName>
</protein>
<dbReference type="GO" id="GO:0008360">
    <property type="term" value="P:regulation of cell shape"/>
    <property type="evidence" value="ECO:0007669"/>
    <property type="project" value="UniProtKB-UniRule"/>
</dbReference>
<dbReference type="PANTHER" id="PTHR47019:SF1">
    <property type="entry name" value="LIPID II FLIPPASE MURJ"/>
    <property type="match status" value="1"/>
</dbReference>
<keyword evidence="3 10" id="KW-0812">Transmembrane</keyword>
<keyword evidence="13" id="KW-1185">Reference proteome</keyword>
<evidence type="ECO:0000256" key="5">
    <source>
        <dbReference type="ARBA" id="ARBA00022984"/>
    </source>
</evidence>
<gene>
    <name evidence="10" type="primary">murJ</name>
    <name evidence="12" type="ordered locus">Spirs_2038</name>
</gene>
<evidence type="ECO:0000313" key="12">
    <source>
        <dbReference type="EMBL" id="ADK81160.1"/>
    </source>
</evidence>
<feature type="transmembrane region" description="Helical" evidence="10">
    <location>
        <begin position="416"/>
        <end position="439"/>
    </location>
</feature>